<protein>
    <submittedName>
        <fullName evidence="1">Uncharacterized protein</fullName>
    </submittedName>
</protein>
<name>A0ABU4HY80_9ACTN</name>
<dbReference type="Proteomes" id="UP001284601">
    <property type="component" value="Unassembled WGS sequence"/>
</dbReference>
<keyword evidence="2" id="KW-1185">Reference proteome</keyword>
<dbReference type="EMBL" id="JAWSTH010000097">
    <property type="protein sequence ID" value="MDW5597652.1"/>
    <property type="molecule type" value="Genomic_DNA"/>
</dbReference>
<dbReference type="RefSeq" id="WP_318600118.1">
    <property type="nucleotide sequence ID" value="NZ_JAWSTH010000097.1"/>
</dbReference>
<proteinExistence type="predicted"/>
<evidence type="ECO:0000313" key="1">
    <source>
        <dbReference type="EMBL" id="MDW5597652.1"/>
    </source>
</evidence>
<organism evidence="1 2">
    <name type="scientific">Conexibacter stalactiti</name>
    <dbReference type="NCBI Taxonomy" id="1940611"/>
    <lineage>
        <taxon>Bacteria</taxon>
        <taxon>Bacillati</taxon>
        <taxon>Actinomycetota</taxon>
        <taxon>Thermoleophilia</taxon>
        <taxon>Solirubrobacterales</taxon>
        <taxon>Conexibacteraceae</taxon>
        <taxon>Conexibacter</taxon>
    </lineage>
</organism>
<reference evidence="2" key="1">
    <citation type="submission" date="2023-07" db="EMBL/GenBank/DDBJ databases">
        <title>Conexibacter stalactiti sp. nov., isolated from stalactites in a lava cave and emended description of the genus Conexibacter.</title>
        <authorList>
            <person name="Lee S.D."/>
        </authorList>
    </citation>
    <scope>NUCLEOTIDE SEQUENCE [LARGE SCALE GENOMIC DNA]</scope>
    <source>
        <strain evidence="2">KCTC 39840</strain>
    </source>
</reference>
<evidence type="ECO:0000313" key="2">
    <source>
        <dbReference type="Proteomes" id="UP001284601"/>
    </source>
</evidence>
<comment type="caution">
    <text evidence="1">The sequence shown here is derived from an EMBL/GenBank/DDBJ whole genome shotgun (WGS) entry which is preliminary data.</text>
</comment>
<accession>A0ABU4HY80</accession>
<sequence length="449" mass="48028">MENGDLILTLEFDDSRPPEMGSCGAELYAALAPLAYDDAANGWPLAHLCEALGRMRQPVSDMVRAWEETVRPNPLDPDYAQVVTRSGWTRATHVDAAPGAAAAIGGGFDMLPFLGQLVGVRGIEGLNDSDRRAAIRERAGFSRGRPRSIVSFAERFTDGTPGTVRLRERYNPAVGAGVDAPYHGRVLIRRSRLSALERDNLALNPRVTGPPGGTLILSHRLTGAYFSAVACPWHAGASMCHRVVGIAETPLTGVARVGLQPAQTVVSIVPGELYTASSYVTVISSAEPDETIGWTVSWRNAGGTEIATETGPTRTAGGLLDARLAGTFRAPANATRAYFQLWHTSSSPGQDIAFEMTATMIEQGARPGTYGDGDSPGWRWLGAPGASLSEKPGMTLTELTERIRAIIPAGLVYDLVITDDLDYDDVEETHDSYTDLITATANYSDLLEA</sequence>
<gene>
    <name evidence="1" type="ORF">R7226_25095</name>
</gene>